<comment type="caution">
    <text evidence="2">The sequence shown here is derived from an EMBL/GenBank/DDBJ whole genome shotgun (WGS) entry which is preliminary data.</text>
</comment>
<accession>A0A0C1QHE2</accession>
<evidence type="ECO:0000259" key="1">
    <source>
        <dbReference type="SMART" id="SM01022"/>
    </source>
</evidence>
<dbReference type="CDD" id="cd06553">
    <property type="entry name" value="ASCH_Ef3133_like"/>
    <property type="match status" value="1"/>
</dbReference>
<dbReference type="Proteomes" id="UP000031327">
    <property type="component" value="Unassembled WGS sequence"/>
</dbReference>
<dbReference type="PANTHER" id="PTHR39203">
    <property type="entry name" value="CYTOPLASMIC PROTEIN-RELATED"/>
    <property type="match status" value="1"/>
</dbReference>
<dbReference type="AlphaFoldDB" id="A0A0C1QHE2"/>
<proteinExistence type="predicted"/>
<dbReference type="SUPFAM" id="SSF88697">
    <property type="entry name" value="PUA domain-like"/>
    <property type="match status" value="1"/>
</dbReference>
<evidence type="ECO:0000313" key="3">
    <source>
        <dbReference type="Proteomes" id="UP000031327"/>
    </source>
</evidence>
<dbReference type="SMART" id="SM01022">
    <property type="entry name" value="ASCH"/>
    <property type="match status" value="1"/>
</dbReference>
<dbReference type="RefSeq" id="WP_039607959.1">
    <property type="nucleotide sequence ID" value="NZ_JWIC01000003.1"/>
</dbReference>
<gene>
    <name evidence="2" type="ORF">JF50_02715</name>
</gene>
<dbReference type="PANTHER" id="PTHR39203:SF1">
    <property type="entry name" value="CYTOPLASMIC PROTEIN"/>
    <property type="match status" value="1"/>
</dbReference>
<protein>
    <recommendedName>
        <fullName evidence="1">ASCH domain-containing protein</fullName>
    </recommendedName>
</protein>
<name>A0A0C1QHE2_9GAMM</name>
<dbReference type="OrthoDB" id="9807542at2"/>
<dbReference type="InterPro" id="IPR009326">
    <property type="entry name" value="DUF984"/>
</dbReference>
<dbReference type="Pfam" id="PF04266">
    <property type="entry name" value="ASCH"/>
    <property type="match status" value="1"/>
</dbReference>
<dbReference type="PIRSF" id="PIRSF021320">
    <property type="entry name" value="DUF984"/>
    <property type="match status" value="1"/>
</dbReference>
<evidence type="ECO:0000313" key="2">
    <source>
        <dbReference type="EMBL" id="KID58790.1"/>
    </source>
</evidence>
<organism evidence="2 3">
    <name type="scientific">Pseudoalteromonas luteoviolacea</name>
    <dbReference type="NCBI Taxonomy" id="43657"/>
    <lineage>
        <taxon>Bacteria</taxon>
        <taxon>Pseudomonadati</taxon>
        <taxon>Pseudomonadota</taxon>
        <taxon>Gammaproteobacteria</taxon>
        <taxon>Alteromonadales</taxon>
        <taxon>Pseudoalteromonadaceae</taxon>
        <taxon>Pseudoalteromonas</taxon>
    </lineage>
</organism>
<reference evidence="2 3" key="1">
    <citation type="submission" date="2014-12" db="EMBL/GenBank/DDBJ databases">
        <title>Draft Genome Sequence of Pseudoalteromonas luteoviolacea HI1.</title>
        <authorList>
            <person name="Asahina A.Y."/>
            <person name="Hadfield M.G."/>
        </authorList>
    </citation>
    <scope>NUCLEOTIDE SEQUENCE [LARGE SCALE GENOMIC DNA]</scope>
    <source>
        <strain evidence="2 3">HI1</strain>
    </source>
</reference>
<dbReference type="Gene3D" id="3.10.400.10">
    <property type="entry name" value="Sulfate adenylyltransferase"/>
    <property type="match status" value="1"/>
</dbReference>
<sequence>MNSSKIKARYPDAVACKFGDSQHLCDELTALIVSGAKVATCDALSAYELGEEAIPDIGQVYIVETWLNKPVAVIKIVKVDITRFEDVDEAFALAEGENADLAGWRKEHQAYFERNGGFASDMELVCEYFEVVEIF</sequence>
<dbReference type="InterPro" id="IPR015947">
    <property type="entry name" value="PUA-like_sf"/>
</dbReference>
<dbReference type="InterPro" id="IPR007374">
    <property type="entry name" value="ASCH_domain"/>
</dbReference>
<dbReference type="EMBL" id="JWIC01000003">
    <property type="protein sequence ID" value="KID58790.1"/>
    <property type="molecule type" value="Genomic_DNA"/>
</dbReference>
<feature type="domain" description="ASCH" evidence="1">
    <location>
        <begin position="16"/>
        <end position="133"/>
    </location>
</feature>